<organism evidence="3 4">
    <name type="scientific">Protomyces lactucae-debilis</name>
    <dbReference type="NCBI Taxonomy" id="2754530"/>
    <lineage>
        <taxon>Eukaryota</taxon>
        <taxon>Fungi</taxon>
        <taxon>Dikarya</taxon>
        <taxon>Ascomycota</taxon>
        <taxon>Taphrinomycotina</taxon>
        <taxon>Taphrinomycetes</taxon>
        <taxon>Taphrinales</taxon>
        <taxon>Protomycetaceae</taxon>
        <taxon>Protomyces</taxon>
    </lineage>
</organism>
<dbReference type="PANTHER" id="PTHR21600:SF87">
    <property type="entry name" value="RNA PSEUDOURIDYLATE SYNTHASE DOMAIN-CONTAINING PROTEIN 1"/>
    <property type="match status" value="1"/>
</dbReference>
<dbReference type="AlphaFoldDB" id="A0A1Y2FIZ4"/>
<dbReference type="InterPro" id="IPR050188">
    <property type="entry name" value="RluA_PseudoU_synthase"/>
</dbReference>
<proteinExistence type="inferred from homology"/>
<dbReference type="Gene3D" id="3.30.2350.10">
    <property type="entry name" value="Pseudouridine synthase"/>
    <property type="match status" value="1"/>
</dbReference>
<comment type="caution">
    <text evidence="3">The sequence shown here is derived from an EMBL/GenBank/DDBJ whole genome shotgun (WGS) entry which is preliminary data.</text>
</comment>
<dbReference type="Pfam" id="PF00849">
    <property type="entry name" value="PseudoU_synth_2"/>
    <property type="match status" value="1"/>
</dbReference>
<dbReference type="GO" id="GO:0000455">
    <property type="term" value="P:enzyme-directed rRNA pseudouridine synthesis"/>
    <property type="evidence" value="ECO:0007669"/>
    <property type="project" value="TreeGrafter"/>
</dbReference>
<dbReference type="Proteomes" id="UP000193685">
    <property type="component" value="Unassembled WGS sequence"/>
</dbReference>
<gene>
    <name evidence="3" type="ORF">BCR37DRAFT_289184</name>
</gene>
<dbReference type="STRING" id="56484.A0A1Y2FIZ4"/>
<dbReference type="GO" id="GO:0009982">
    <property type="term" value="F:pseudouridine synthase activity"/>
    <property type="evidence" value="ECO:0007669"/>
    <property type="project" value="InterPro"/>
</dbReference>
<dbReference type="InterPro" id="IPR020103">
    <property type="entry name" value="PsdUridine_synth_cat_dom_sf"/>
</dbReference>
<sequence length="206" mass="23344">MLFSSRLQHPFHAPKSVHRLDGLVSGTLLLGTSVPGTRQLAKQFRRRSIAKRYVAILSQLPGQFSVLEKQDEGLVETEGRSTAWQVHTRMMINTTPVYVVRFEPREGKNHQLRLHAAHELNAPIMFDRRYPLAPDGLKPLSMTQPRADLVKQAPQDGIALHCASMTFRFGLQETHVACEPPSLGIWQHFSKMYGINWTQVAHMDSI</sequence>
<dbReference type="InterPro" id="IPR006145">
    <property type="entry name" value="PsdUridine_synth_RsuA/RluA"/>
</dbReference>
<dbReference type="GeneID" id="63783447"/>
<feature type="domain" description="Pseudouridine synthase RsuA/RluA-like" evidence="2">
    <location>
        <begin position="14"/>
        <end position="118"/>
    </location>
</feature>
<name>A0A1Y2FIZ4_PROLT</name>
<dbReference type="PANTHER" id="PTHR21600">
    <property type="entry name" value="MITOCHONDRIAL RNA PSEUDOURIDINE SYNTHASE"/>
    <property type="match status" value="1"/>
</dbReference>
<dbReference type="SUPFAM" id="SSF55120">
    <property type="entry name" value="Pseudouridine synthase"/>
    <property type="match status" value="1"/>
</dbReference>
<protein>
    <submittedName>
        <fullName evidence="3">Pseudouridine synthase</fullName>
    </submittedName>
</protein>
<keyword evidence="4" id="KW-1185">Reference proteome</keyword>
<accession>A0A1Y2FIZ4</accession>
<dbReference type="EMBL" id="MCFI01000007">
    <property type="protein sequence ID" value="ORY83903.1"/>
    <property type="molecule type" value="Genomic_DNA"/>
</dbReference>
<evidence type="ECO:0000259" key="2">
    <source>
        <dbReference type="Pfam" id="PF00849"/>
    </source>
</evidence>
<dbReference type="GO" id="GO:0003723">
    <property type="term" value="F:RNA binding"/>
    <property type="evidence" value="ECO:0007669"/>
    <property type="project" value="InterPro"/>
</dbReference>
<evidence type="ECO:0000313" key="4">
    <source>
        <dbReference type="Proteomes" id="UP000193685"/>
    </source>
</evidence>
<comment type="similarity">
    <text evidence="1">Belongs to the pseudouridine synthase RluA family.</text>
</comment>
<evidence type="ECO:0000313" key="3">
    <source>
        <dbReference type="EMBL" id="ORY83903.1"/>
    </source>
</evidence>
<dbReference type="RefSeq" id="XP_040726198.1">
    <property type="nucleotide sequence ID" value="XM_040866848.1"/>
</dbReference>
<evidence type="ECO:0000256" key="1">
    <source>
        <dbReference type="ARBA" id="ARBA00010876"/>
    </source>
</evidence>
<dbReference type="OMA" id="QETHVAC"/>
<reference evidence="3 4" key="1">
    <citation type="submission" date="2016-07" db="EMBL/GenBank/DDBJ databases">
        <title>Pervasive Adenine N6-methylation of Active Genes in Fungi.</title>
        <authorList>
            <consortium name="DOE Joint Genome Institute"/>
            <person name="Mondo S.J."/>
            <person name="Dannebaum R.O."/>
            <person name="Kuo R.C."/>
            <person name="Labutti K."/>
            <person name="Haridas S."/>
            <person name="Kuo A."/>
            <person name="Salamov A."/>
            <person name="Ahrendt S.R."/>
            <person name="Lipzen A."/>
            <person name="Sullivan W."/>
            <person name="Andreopoulos W.B."/>
            <person name="Clum A."/>
            <person name="Lindquist E."/>
            <person name="Daum C."/>
            <person name="Ramamoorthy G.K."/>
            <person name="Gryganskyi A."/>
            <person name="Culley D."/>
            <person name="Magnuson J.K."/>
            <person name="James T.Y."/>
            <person name="O'Malley M.A."/>
            <person name="Stajich J.E."/>
            <person name="Spatafora J.W."/>
            <person name="Visel A."/>
            <person name="Grigoriev I.V."/>
        </authorList>
    </citation>
    <scope>NUCLEOTIDE SEQUENCE [LARGE SCALE GENOMIC DNA]</scope>
    <source>
        <strain evidence="3 4">12-1054</strain>
    </source>
</reference>
<dbReference type="OrthoDB" id="428658at2759"/>